<protein>
    <submittedName>
        <fullName evidence="1">Uncharacterized protein</fullName>
    </submittedName>
</protein>
<gene>
    <name evidence="1" type="ORF">HPB49_011987</name>
</gene>
<keyword evidence="2" id="KW-1185">Reference proteome</keyword>
<evidence type="ECO:0000313" key="2">
    <source>
        <dbReference type="Proteomes" id="UP000821865"/>
    </source>
</evidence>
<sequence>MGAPLKGPRVSAAQTTLLVECMEQHPHLARGATNILPRPSSQQQPRRLPRQQQPLEDAAFKAAADVSARQGQLADTSNVEGVSFYRMLLDQNRQNALDTASASTVTKPRRPFYRMIDGVPKCAWLDPDIYRENSTFRAAKGDVVQSSFPKSGTHWVQYITQLILKGGEPVNSYDEFACNTHALEYVRHDGWKPALPMRLFFTHQMLQPNTISEDAKYVYVARNPWDVCVSLYHAMTDLSVWRFQDGTFDELFDAFLETDLGYGSYFDHVASGYALKDKPNVFFLTYEELKRDTRGMVLRLAHFLGDQYGKFLDENEVQLNKIVELSKPEHMRKVVLVDFQANRSPEWENFFRRNELSSKTGYDGDTTKYTIVREGKVGGWKKHFSSQQLARLEKKIQDEKEKASFIELWKDIRAEAVEMSSSIRS</sequence>
<evidence type="ECO:0000313" key="1">
    <source>
        <dbReference type="EMBL" id="KAH7959570.1"/>
    </source>
</evidence>
<dbReference type="EMBL" id="CM023472">
    <property type="protein sequence ID" value="KAH7959570.1"/>
    <property type="molecule type" value="Genomic_DNA"/>
</dbReference>
<name>A0ACB8D5B9_DERSI</name>
<reference evidence="1" key="1">
    <citation type="submission" date="2020-05" db="EMBL/GenBank/DDBJ databases">
        <title>Large-scale comparative analyses of tick genomes elucidate their genetic diversity and vector capacities.</title>
        <authorList>
            <person name="Jia N."/>
            <person name="Wang J."/>
            <person name="Shi W."/>
            <person name="Du L."/>
            <person name="Sun Y."/>
            <person name="Zhan W."/>
            <person name="Jiang J."/>
            <person name="Wang Q."/>
            <person name="Zhang B."/>
            <person name="Ji P."/>
            <person name="Sakyi L.B."/>
            <person name="Cui X."/>
            <person name="Yuan T."/>
            <person name="Jiang B."/>
            <person name="Yang W."/>
            <person name="Lam T.T.-Y."/>
            <person name="Chang Q."/>
            <person name="Ding S."/>
            <person name="Wang X."/>
            <person name="Zhu J."/>
            <person name="Ruan X."/>
            <person name="Zhao L."/>
            <person name="Wei J."/>
            <person name="Que T."/>
            <person name="Du C."/>
            <person name="Cheng J."/>
            <person name="Dai P."/>
            <person name="Han X."/>
            <person name="Huang E."/>
            <person name="Gao Y."/>
            <person name="Liu J."/>
            <person name="Shao H."/>
            <person name="Ye R."/>
            <person name="Li L."/>
            <person name="Wei W."/>
            <person name="Wang X."/>
            <person name="Wang C."/>
            <person name="Yang T."/>
            <person name="Huo Q."/>
            <person name="Li W."/>
            <person name="Guo W."/>
            <person name="Chen H."/>
            <person name="Zhou L."/>
            <person name="Ni X."/>
            <person name="Tian J."/>
            <person name="Zhou Y."/>
            <person name="Sheng Y."/>
            <person name="Liu T."/>
            <person name="Pan Y."/>
            <person name="Xia L."/>
            <person name="Li J."/>
            <person name="Zhao F."/>
            <person name="Cao W."/>
        </authorList>
    </citation>
    <scope>NUCLEOTIDE SEQUENCE</scope>
    <source>
        <strain evidence="1">Dsil-2018</strain>
    </source>
</reference>
<accession>A0ACB8D5B9</accession>
<comment type="caution">
    <text evidence="1">The sequence shown here is derived from an EMBL/GenBank/DDBJ whole genome shotgun (WGS) entry which is preliminary data.</text>
</comment>
<proteinExistence type="predicted"/>
<organism evidence="1 2">
    <name type="scientific">Dermacentor silvarum</name>
    <name type="common">Tick</name>
    <dbReference type="NCBI Taxonomy" id="543639"/>
    <lineage>
        <taxon>Eukaryota</taxon>
        <taxon>Metazoa</taxon>
        <taxon>Ecdysozoa</taxon>
        <taxon>Arthropoda</taxon>
        <taxon>Chelicerata</taxon>
        <taxon>Arachnida</taxon>
        <taxon>Acari</taxon>
        <taxon>Parasitiformes</taxon>
        <taxon>Ixodida</taxon>
        <taxon>Ixodoidea</taxon>
        <taxon>Ixodidae</taxon>
        <taxon>Rhipicephalinae</taxon>
        <taxon>Dermacentor</taxon>
    </lineage>
</organism>
<dbReference type="Proteomes" id="UP000821865">
    <property type="component" value="Chromosome 3"/>
</dbReference>